<gene>
    <name evidence="1" type="ORF">EUZ87_13285</name>
</gene>
<evidence type="ECO:0000313" key="2">
    <source>
        <dbReference type="Proteomes" id="UP000292648"/>
    </source>
</evidence>
<proteinExistence type="predicted"/>
<comment type="caution">
    <text evidence="1">The sequence shown here is derived from an EMBL/GenBank/DDBJ whole genome shotgun (WGS) entry which is preliminary data.</text>
</comment>
<dbReference type="Proteomes" id="UP000292648">
    <property type="component" value="Unassembled WGS sequence"/>
</dbReference>
<evidence type="ECO:0000313" key="1">
    <source>
        <dbReference type="EMBL" id="TBX38671.1"/>
    </source>
</evidence>
<name>A0A4Q9XYY0_9LACO</name>
<dbReference type="AlphaFoldDB" id="A0A4Q9XYY0"/>
<sequence>MELRLNMSEKVAADEVTQREMIRIISLLRKQGFKGNYLSFQHVADEGAAYFVVMGDENNGNQGLFKANLLTGEVAFQYMLDEDHVVSK</sequence>
<reference evidence="1 2" key="1">
    <citation type="submission" date="2019-01" db="EMBL/GenBank/DDBJ databases">
        <title>Draft genome sequence of Lactobacillus paraplantarum OSY-TC318, a Producer of the novel lantibiotic Paraplantaracin TC318.</title>
        <authorList>
            <person name="Hussein W.E."/>
            <person name="Huang E."/>
            <person name="Yousef A.E."/>
        </authorList>
    </citation>
    <scope>NUCLEOTIDE SEQUENCE [LARGE SCALE GENOMIC DNA]</scope>
    <source>
        <strain evidence="1 2">OSY-TC318</strain>
    </source>
</reference>
<dbReference type="EMBL" id="SEHH01000109">
    <property type="protein sequence ID" value="TBX38671.1"/>
    <property type="molecule type" value="Genomic_DNA"/>
</dbReference>
<accession>A0A4Q9XYY0</accession>
<protein>
    <submittedName>
        <fullName evidence="1">Uncharacterized protein</fullName>
    </submittedName>
</protein>
<organism evidence="1 2">
    <name type="scientific">Lactiplantibacillus paraplantarum</name>
    <dbReference type="NCBI Taxonomy" id="60520"/>
    <lineage>
        <taxon>Bacteria</taxon>
        <taxon>Bacillati</taxon>
        <taxon>Bacillota</taxon>
        <taxon>Bacilli</taxon>
        <taxon>Lactobacillales</taxon>
        <taxon>Lactobacillaceae</taxon>
        <taxon>Lactiplantibacillus</taxon>
    </lineage>
</organism>